<evidence type="ECO:0000313" key="1">
    <source>
        <dbReference type="EMBL" id="CDX04159.1"/>
    </source>
</evidence>
<gene>
    <name evidence="1" type="ORF">DPCES_4273</name>
</gene>
<proteinExistence type="predicted"/>
<name>A0A098B5P3_DESHA</name>
<sequence length="43" mass="4972">MAYQENYGFTGTYVGKKKSWTKYPAKRPMGQIMNNRLSKGVIQ</sequence>
<organism evidence="1">
    <name type="scientific">Desulfitobacterium hafniense</name>
    <name type="common">Desulfitobacterium frappieri</name>
    <dbReference type="NCBI Taxonomy" id="49338"/>
    <lineage>
        <taxon>Bacteria</taxon>
        <taxon>Bacillati</taxon>
        <taxon>Bacillota</taxon>
        <taxon>Clostridia</taxon>
        <taxon>Eubacteriales</taxon>
        <taxon>Desulfitobacteriaceae</taxon>
        <taxon>Desulfitobacterium</taxon>
    </lineage>
</organism>
<dbReference type="AlphaFoldDB" id="A0A098B5P3"/>
<dbReference type="EMBL" id="LK996017">
    <property type="protein sequence ID" value="CDX04159.1"/>
    <property type="molecule type" value="Genomic_DNA"/>
</dbReference>
<protein>
    <submittedName>
        <fullName evidence="1">Uncharacterized protein</fullName>
    </submittedName>
</protein>
<reference evidence="1" key="1">
    <citation type="submission" date="2014-07" db="EMBL/GenBank/DDBJ databases">
        <authorList>
            <person name="Hornung V.Bastian."/>
        </authorList>
    </citation>
    <scope>NUCLEOTIDE SEQUENCE</scope>
    <source>
        <strain evidence="1">PCE-S</strain>
    </source>
</reference>
<accession>A0A098B5P3</accession>
<dbReference type="PATRIC" id="fig|49338.4.peg.4601"/>
<dbReference type="RefSeq" id="WP_282433452.1">
    <property type="nucleotide sequence ID" value="NZ_LK996017.1"/>
</dbReference>